<keyword evidence="6" id="KW-1185">Reference proteome</keyword>
<comment type="subcellular location">
    <subcellularLocation>
        <location evidence="1 2">Nucleus</location>
    </subcellularLocation>
</comment>
<dbReference type="OrthoDB" id="6159439at2759"/>
<dbReference type="PANTHER" id="PTHR46255">
    <property type="entry name" value="SHORT STATURE HOMEOBOX"/>
    <property type="match status" value="1"/>
</dbReference>
<evidence type="ECO:0000313" key="5">
    <source>
        <dbReference type="EMBL" id="KZS95340.1"/>
    </source>
</evidence>
<dbReference type="PANTHER" id="PTHR46255:SF3">
    <property type="entry name" value="HOMEOBOX DOMAIN-CONTAINING PROTEIN"/>
    <property type="match status" value="1"/>
</dbReference>
<feature type="compositionally biased region" description="Polar residues" evidence="3">
    <location>
        <begin position="166"/>
        <end position="179"/>
    </location>
</feature>
<evidence type="ECO:0000313" key="6">
    <source>
        <dbReference type="Proteomes" id="UP000076722"/>
    </source>
</evidence>
<dbReference type="Pfam" id="PF00046">
    <property type="entry name" value="Homeodomain"/>
    <property type="match status" value="1"/>
</dbReference>
<evidence type="ECO:0000256" key="2">
    <source>
        <dbReference type="RuleBase" id="RU000682"/>
    </source>
</evidence>
<dbReference type="GO" id="GO:1990837">
    <property type="term" value="F:sequence-specific double-stranded DNA binding"/>
    <property type="evidence" value="ECO:0007669"/>
    <property type="project" value="TreeGrafter"/>
</dbReference>
<dbReference type="EMBL" id="KV419402">
    <property type="protein sequence ID" value="KZS95340.1"/>
    <property type="molecule type" value="Genomic_DNA"/>
</dbReference>
<keyword evidence="1 2" id="KW-0371">Homeobox</keyword>
<proteinExistence type="predicted"/>
<dbReference type="Proteomes" id="UP000076722">
    <property type="component" value="Unassembled WGS sequence"/>
</dbReference>
<feature type="domain" description="Homeobox" evidence="4">
    <location>
        <begin position="181"/>
        <end position="241"/>
    </location>
</feature>
<evidence type="ECO:0000259" key="4">
    <source>
        <dbReference type="PROSITE" id="PS50071"/>
    </source>
</evidence>
<gene>
    <name evidence="5" type="ORF">SISNIDRAFT_363566</name>
</gene>
<keyword evidence="1 2" id="KW-0539">Nucleus</keyword>
<keyword evidence="1 2" id="KW-0238">DNA-binding</keyword>
<dbReference type="InterPro" id="IPR052631">
    <property type="entry name" value="Paired_homeobox_Bicoid"/>
</dbReference>
<dbReference type="InterPro" id="IPR001356">
    <property type="entry name" value="HD"/>
</dbReference>
<feature type="DNA-binding region" description="Homeobox" evidence="1">
    <location>
        <begin position="183"/>
        <end position="242"/>
    </location>
</feature>
<evidence type="ECO:0000256" key="1">
    <source>
        <dbReference type="PROSITE-ProRule" id="PRU00108"/>
    </source>
</evidence>
<accession>A0A164WTA9</accession>
<dbReference type="GO" id="GO:0005634">
    <property type="term" value="C:nucleus"/>
    <property type="evidence" value="ECO:0007669"/>
    <property type="project" value="UniProtKB-SubCell"/>
</dbReference>
<reference evidence="5 6" key="1">
    <citation type="journal article" date="2016" name="Mol. Biol. Evol.">
        <title>Comparative Genomics of Early-Diverging Mushroom-Forming Fungi Provides Insights into the Origins of Lignocellulose Decay Capabilities.</title>
        <authorList>
            <person name="Nagy L.G."/>
            <person name="Riley R."/>
            <person name="Tritt A."/>
            <person name="Adam C."/>
            <person name="Daum C."/>
            <person name="Floudas D."/>
            <person name="Sun H."/>
            <person name="Yadav J.S."/>
            <person name="Pangilinan J."/>
            <person name="Larsson K.H."/>
            <person name="Matsuura K."/>
            <person name="Barry K."/>
            <person name="Labutti K."/>
            <person name="Kuo R."/>
            <person name="Ohm R.A."/>
            <person name="Bhattacharya S.S."/>
            <person name="Shirouzu T."/>
            <person name="Yoshinaga Y."/>
            <person name="Martin F.M."/>
            <person name="Grigoriev I.V."/>
            <person name="Hibbett D.S."/>
        </authorList>
    </citation>
    <scope>NUCLEOTIDE SEQUENCE [LARGE SCALE GENOMIC DNA]</scope>
    <source>
        <strain evidence="5 6">HHB9708</strain>
    </source>
</reference>
<dbReference type="InterPro" id="IPR009057">
    <property type="entry name" value="Homeodomain-like_sf"/>
</dbReference>
<dbReference type="GO" id="GO:0000981">
    <property type="term" value="F:DNA-binding transcription factor activity, RNA polymerase II-specific"/>
    <property type="evidence" value="ECO:0007669"/>
    <property type="project" value="TreeGrafter"/>
</dbReference>
<dbReference type="SUPFAM" id="SSF46689">
    <property type="entry name" value="Homeodomain-like"/>
    <property type="match status" value="1"/>
</dbReference>
<feature type="compositionally biased region" description="Low complexity" evidence="3">
    <location>
        <begin position="44"/>
        <end position="63"/>
    </location>
</feature>
<organism evidence="5 6">
    <name type="scientific">Sistotremastrum niveocremeum HHB9708</name>
    <dbReference type="NCBI Taxonomy" id="1314777"/>
    <lineage>
        <taxon>Eukaryota</taxon>
        <taxon>Fungi</taxon>
        <taxon>Dikarya</taxon>
        <taxon>Basidiomycota</taxon>
        <taxon>Agaricomycotina</taxon>
        <taxon>Agaricomycetes</taxon>
        <taxon>Sistotremastrales</taxon>
        <taxon>Sistotremastraceae</taxon>
        <taxon>Sertulicium</taxon>
        <taxon>Sertulicium niveocremeum</taxon>
    </lineage>
</organism>
<dbReference type="Gene3D" id="1.10.10.60">
    <property type="entry name" value="Homeodomain-like"/>
    <property type="match status" value="1"/>
</dbReference>
<dbReference type="PROSITE" id="PS50071">
    <property type="entry name" value="HOMEOBOX_2"/>
    <property type="match status" value="1"/>
</dbReference>
<evidence type="ECO:0000256" key="3">
    <source>
        <dbReference type="SAM" id="MobiDB-lite"/>
    </source>
</evidence>
<protein>
    <recommendedName>
        <fullName evidence="4">Homeobox domain-containing protein</fullName>
    </recommendedName>
</protein>
<dbReference type="SMART" id="SM00389">
    <property type="entry name" value="HOX"/>
    <property type="match status" value="1"/>
</dbReference>
<feature type="compositionally biased region" description="Low complexity" evidence="3">
    <location>
        <begin position="88"/>
        <end position="107"/>
    </location>
</feature>
<dbReference type="AlphaFoldDB" id="A0A164WTA9"/>
<name>A0A164WTA9_9AGAM</name>
<feature type="compositionally biased region" description="Pro residues" evidence="3">
    <location>
        <begin position="285"/>
        <end position="296"/>
    </location>
</feature>
<dbReference type="CDD" id="cd00086">
    <property type="entry name" value="homeodomain"/>
    <property type="match status" value="1"/>
</dbReference>
<dbReference type="STRING" id="1314777.A0A164WTA9"/>
<sequence>MPVQSPQPDNTLLRLSFLPSHTHLVSCCMSGSPPQRPQSPHENSSPSARSRSPSTHPALSRPLSPRPSNYPIPSTSSHRSRHRPPPISSVLAQAGPSSSSSLPQQQPNMPDISGGHRVGERRRGRSSKRVDSGDLSSAMVRAASSSGSDESEHDTDSPPSSPPPSGNASMQAHSPGQSETTHRTRTRTLTTPHQAAVLHALLAQSRFPTTAMREEVGRSIGMSARKVQVWFQNQRQKARRPQAESQNEPAPSGPPQYGAFPTSSRAGHMPYGSQPLGMSTTHQPYYPPGINDPPPLFTRRPMSPFPPRQDSVFLPPIQDSIHPPTLPCPISYLP</sequence>
<feature type="region of interest" description="Disordered" evidence="3">
    <location>
        <begin position="24"/>
        <end position="191"/>
    </location>
</feature>
<feature type="region of interest" description="Disordered" evidence="3">
    <location>
        <begin position="232"/>
        <end position="334"/>
    </location>
</feature>